<evidence type="ECO:0000313" key="7">
    <source>
        <dbReference type="Proteomes" id="UP000535589"/>
    </source>
</evidence>
<accession>A0A7X8TNU6</accession>
<feature type="domain" description="CusB-like beta-barrel" evidence="5">
    <location>
        <begin position="203"/>
        <end position="273"/>
    </location>
</feature>
<dbReference type="InterPro" id="IPR030190">
    <property type="entry name" value="MacA_alpha-hairpin_sf"/>
</dbReference>
<dbReference type="GO" id="GO:0019898">
    <property type="term" value="C:extrinsic component of membrane"/>
    <property type="evidence" value="ECO:0007669"/>
    <property type="project" value="InterPro"/>
</dbReference>
<dbReference type="GO" id="GO:1990961">
    <property type="term" value="P:xenobiotic detoxification by transmembrane export across the plasma membrane"/>
    <property type="evidence" value="ECO:0007669"/>
    <property type="project" value="InterPro"/>
</dbReference>
<comment type="similarity">
    <text evidence="1">Belongs to the membrane fusion protein (MFP) (TC 8.A.1) family.</text>
</comment>
<dbReference type="GO" id="GO:1990281">
    <property type="term" value="C:efflux pump complex"/>
    <property type="evidence" value="ECO:0007669"/>
    <property type="project" value="TreeGrafter"/>
</dbReference>
<evidence type="ECO:0000256" key="2">
    <source>
        <dbReference type="ARBA" id="ARBA00023054"/>
    </source>
</evidence>
<dbReference type="PANTHER" id="PTHR30469:SF11">
    <property type="entry name" value="BLL4320 PROTEIN"/>
    <property type="match status" value="1"/>
</dbReference>
<reference evidence="6 7" key="1">
    <citation type="submission" date="2020-04" db="EMBL/GenBank/DDBJ databases">
        <title>Vibrio sp. SM6, a novel species isolated from seawater.</title>
        <authorList>
            <person name="Wang X."/>
        </authorList>
    </citation>
    <scope>NUCLEOTIDE SEQUENCE [LARGE SCALE GENOMIC DNA]</scope>
    <source>
        <strain evidence="6 7">SM6</strain>
    </source>
</reference>
<protein>
    <submittedName>
        <fullName evidence="6">Efflux RND transporter periplasmic adaptor subunit</fullName>
    </submittedName>
</protein>
<dbReference type="FunFam" id="2.40.30.170:FF:000010">
    <property type="entry name" value="Efflux RND transporter periplasmic adaptor subunit"/>
    <property type="match status" value="1"/>
</dbReference>
<dbReference type="GO" id="GO:1990195">
    <property type="term" value="C:macrolide transmembrane transporter complex"/>
    <property type="evidence" value="ECO:0007669"/>
    <property type="project" value="InterPro"/>
</dbReference>
<sequence>MKKWVLGMIVVALLAFGTVIGFNMFVNNKIADTLANLPEPVYPVTVAKLEPTVWSRNITAIGFIEPNQGVEVSNQVSGIVTAINFANGASVKQGDVLINLDASVQRADLKAQQVQLPSVRDDYLRLRALYQERSVSQQSVETAQSKYLSLEANIESLEATIAQREIRAPFSGVLGIRNINLGQYVSAGANLVRLEDLSVMRVRFSVPQAKLGQIYIGQPMSLTVEAYPERAYKGKINAIEPVVNDDTGLVTIQAEVPNDDRSLRGGMFADVKVGLSPLENQFVVPQTSIVFALYGDSVFVVETKDKESRVRQVNVTVIERDGNNALVTGKLEFGQEVVSTGILNMGNNVKVNVVPDDISVPDKMPQL</sequence>
<evidence type="ECO:0000256" key="3">
    <source>
        <dbReference type="SAM" id="Coils"/>
    </source>
</evidence>
<comment type="caution">
    <text evidence="6">The sequence shown here is derived from an EMBL/GenBank/DDBJ whole genome shotgun (WGS) entry which is preliminary data.</text>
</comment>
<feature type="domain" description="Multidrug resistance protein MdtA-like barrel-sandwich hybrid" evidence="4">
    <location>
        <begin position="70"/>
        <end position="190"/>
    </location>
</feature>
<dbReference type="Pfam" id="PF25917">
    <property type="entry name" value="BSH_RND"/>
    <property type="match status" value="1"/>
</dbReference>
<proteinExistence type="inferred from homology"/>
<evidence type="ECO:0000259" key="5">
    <source>
        <dbReference type="Pfam" id="PF25954"/>
    </source>
</evidence>
<dbReference type="Gene3D" id="2.40.420.20">
    <property type="match status" value="1"/>
</dbReference>
<dbReference type="RefSeq" id="WP_168834532.1">
    <property type="nucleotide sequence ID" value="NZ_JABAIK010000001.1"/>
</dbReference>
<dbReference type="Gene3D" id="2.40.50.100">
    <property type="match status" value="1"/>
</dbReference>
<evidence type="ECO:0000256" key="1">
    <source>
        <dbReference type="ARBA" id="ARBA00009477"/>
    </source>
</evidence>
<dbReference type="NCBIfam" id="TIGR01730">
    <property type="entry name" value="RND_mfp"/>
    <property type="match status" value="1"/>
</dbReference>
<dbReference type="GO" id="GO:0030313">
    <property type="term" value="C:cell envelope"/>
    <property type="evidence" value="ECO:0007669"/>
    <property type="project" value="UniProtKB-SubCell"/>
</dbReference>
<dbReference type="Gene3D" id="2.40.30.170">
    <property type="match status" value="1"/>
</dbReference>
<feature type="coiled-coil region" evidence="3">
    <location>
        <begin position="140"/>
        <end position="167"/>
    </location>
</feature>
<dbReference type="InterPro" id="IPR058625">
    <property type="entry name" value="MdtA-like_BSH"/>
</dbReference>
<organism evidence="6 7">
    <name type="scientific">Vibrio agarilyticus</name>
    <dbReference type="NCBI Taxonomy" id="2726741"/>
    <lineage>
        <taxon>Bacteria</taxon>
        <taxon>Pseudomonadati</taxon>
        <taxon>Pseudomonadota</taxon>
        <taxon>Gammaproteobacteria</taxon>
        <taxon>Vibrionales</taxon>
        <taxon>Vibrionaceae</taxon>
        <taxon>Vibrio</taxon>
    </lineage>
</organism>
<dbReference type="GO" id="GO:0015562">
    <property type="term" value="F:efflux transmembrane transporter activity"/>
    <property type="evidence" value="ECO:0007669"/>
    <property type="project" value="TreeGrafter"/>
</dbReference>
<dbReference type="InterPro" id="IPR006143">
    <property type="entry name" value="RND_pump_MFP"/>
</dbReference>
<evidence type="ECO:0000313" key="6">
    <source>
        <dbReference type="EMBL" id="NLS11428.1"/>
    </source>
</evidence>
<dbReference type="AlphaFoldDB" id="A0A7X8TNU6"/>
<dbReference type="SUPFAM" id="SSF111369">
    <property type="entry name" value="HlyD-like secretion proteins"/>
    <property type="match status" value="1"/>
</dbReference>
<dbReference type="EMBL" id="JABAIK010000001">
    <property type="protein sequence ID" value="NLS11428.1"/>
    <property type="molecule type" value="Genomic_DNA"/>
</dbReference>
<dbReference type="Pfam" id="PF25954">
    <property type="entry name" value="Beta-barrel_RND_2"/>
    <property type="match status" value="1"/>
</dbReference>
<dbReference type="InterPro" id="IPR058792">
    <property type="entry name" value="Beta-barrel_RND_2"/>
</dbReference>
<name>A0A7X8TNU6_9VIBR</name>
<keyword evidence="2 3" id="KW-0175">Coiled coil</keyword>
<evidence type="ECO:0000259" key="4">
    <source>
        <dbReference type="Pfam" id="PF25917"/>
    </source>
</evidence>
<gene>
    <name evidence="6" type="ORF">HGP28_00820</name>
</gene>
<dbReference type="Gene3D" id="6.10.140.1990">
    <property type="match status" value="1"/>
</dbReference>
<dbReference type="Proteomes" id="UP000535589">
    <property type="component" value="Unassembled WGS sequence"/>
</dbReference>
<dbReference type="PANTHER" id="PTHR30469">
    <property type="entry name" value="MULTIDRUG RESISTANCE PROTEIN MDTA"/>
    <property type="match status" value="1"/>
</dbReference>
<keyword evidence="7" id="KW-1185">Reference proteome</keyword>